<comment type="caution">
    <text evidence="2">The sequence shown here is derived from an EMBL/GenBank/DDBJ whole genome shotgun (WGS) entry which is preliminary data.</text>
</comment>
<proteinExistence type="predicted"/>
<gene>
    <name evidence="2" type="ORF">BTA35_0216925</name>
</gene>
<evidence type="ECO:0000256" key="1">
    <source>
        <dbReference type="SAM" id="MobiDB-lite"/>
    </source>
</evidence>
<evidence type="ECO:0000313" key="2">
    <source>
        <dbReference type="EMBL" id="OOV85765.1"/>
    </source>
</evidence>
<dbReference type="AlphaFoldDB" id="A0A1T1H7J9"/>
<name>A0A1T1H7J9_OCELI</name>
<accession>A0A1T1H7J9</accession>
<organism evidence="2 3">
    <name type="scientific">Oceanospirillum linum</name>
    <dbReference type="NCBI Taxonomy" id="966"/>
    <lineage>
        <taxon>Bacteria</taxon>
        <taxon>Pseudomonadati</taxon>
        <taxon>Pseudomonadota</taxon>
        <taxon>Gammaproteobacteria</taxon>
        <taxon>Oceanospirillales</taxon>
        <taxon>Oceanospirillaceae</taxon>
        <taxon>Oceanospirillum</taxon>
    </lineage>
</organism>
<keyword evidence="3" id="KW-1185">Reference proteome</keyword>
<evidence type="ECO:0000313" key="3">
    <source>
        <dbReference type="Proteomes" id="UP000190064"/>
    </source>
</evidence>
<dbReference type="Proteomes" id="UP000190064">
    <property type="component" value="Unassembled WGS sequence"/>
</dbReference>
<dbReference type="EMBL" id="MTSD02000115">
    <property type="protein sequence ID" value="OOV85765.1"/>
    <property type="molecule type" value="Genomic_DNA"/>
</dbReference>
<protein>
    <submittedName>
        <fullName evidence="2">Uncharacterized protein</fullName>
    </submittedName>
</protein>
<reference evidence="2" key="1">
    <citation type="submission" date="2017-02" db="EMBL/GenBank/DDBJ databases">
        <title>Draft Genome Sequence of the Salt Water Bacterium Oceanospirillum linum ATCC 11336.</title>
        <authorList>
            <person name="Trachtenberg A.M."/>
            <person name="Carney J.G."/>
            <person name="Linnane J.D."/>
            <person name="Rheaume B.A."/>
            <person name="Pitts N.L."/>
            <person name="Mykles D.L."/>
            <person name="Maclea K.S."/>
        </authorList>
    </citation>
    <scope>NUCLEOTIDE SEQUENCE [LARGE SCALE GENOMIC DNA]</scope>
    <source>
        <strain evidence="2">ATCC 11336</strain>
    </source>
</reference>
<sequence>MNNFEICYNALCAAFNKENVIIPDTLVKILKPDDAVDLCINLLNTAAIDSESDATTNNESNSSDESDESSKIDLNKKFKLNITNNKKVDTVRYVSVLSLNISLN</sequence>
<feature type="region of interest" description="Disordered" evidence="1">
    <location>
        <begin position="51"/>
        <end position="71"/>
    </location>
</feature>